<name>D4F7D1_EDWTA</name>
<dbReference type="EMBL" id="ADGK01000232">
    <property type="protein sequence ID" value="EFE22295.1"/>
    <property type="molecule type" value="Genomic_DNA"/>
</dbReference>
<evidence type="ECO:0000313" key="2">
    <source>
        <dbReference type="Proteomes" id="UP000003692"/>
    </source>
</evidence>
<dbReference type="HOGENOM" id="CLU_3215544_0_0_6"/>
<reference evidence="1 2" key="1">
    <citation type="submission" date="2010-02" db="EMBL/GenBank/DDBJ databases">
        <authorList>
            <person name="Weinstock G."/>
            <person name="Sodergren E."/>
            <person name="Clifton S."/>
            <person name="Fulton L."/>
            <person name="Fulton B."/>
            <person name="Courtney L."/>
            <person name="Fronick C."/>
            <person name="Harrison M."/>
            <person name="Strong C."/>
            <person name="Farmer C."/>
            <person name="Delahaunty K."/>
            <person name="Markovic C."/>
            <person name="Hall O."/>
            <person name="Minx P."/>
            <person name="Tomlinson C."/>
            <person name="Mitreva M."/>
            <person name="Nelson J."/>
            <person name="Hou S."/>
            <person name="Wollam A."/>
            <person name="Pepin K.H."/>
            <person name="Johnson M."/>
            <person name="Bhonagiri V."/>
            <person name="Zhang X."/>
            <person name="Suruliraj S."/>
            <person name="Warren W."/>
            <person name="Chinwalla A."/>
            <person name="Mardis E.R."/>
            <person name="Wilson R.K."/>
        </authorList>
    </citation>
    <scope>NUCLEOTIDE SEQUENCE [LARGE SCALE GENOMIC DNA]</scope>
    <source>
        <strain evidence="1 2">ATCC 23685</strain>
    </source>
</reference>
<dbReference type="AlphaFoldDB" id="D4F7D1"/>
<proteinExistence type="predicted"/>
<sequence length="44" mass="4967">MSGVHSVSKLNTCVLIGLFTPWANRRSIRELSELIIPNEKTKKV</sequence>
<accession>D4F7D1</accession>
<organism evidence="1 2">
    <name type="scientific">Edwardsiella tarda ATCC 23685</name>
    <dbReference type="NCBI Taxonomy" id="500638"/>
    <lineage>
        <taxon>Bacteria</taxon>
        <taxon>Pseudomonadati</taxon>
        <taxon>Pseudomonadota</taxon>
        <taxon>Gammaproteobacteria</taxon>
        <taxon>Enterobacterales</taxon>
        <taxon>Hafniaceae</taxon>
        <taxon>Edwardsiella</taxon>
    </lineage>
</organism>
<evidence type="ECO:0000313" key="1">
    <source>
        <dbReference type="EMBL" id="EFE22295.1"/>
    </source>
</evidence>
<gene>
    <name evidence="1" type="ORF">EDWATA_02667</name>
</gene>
<dbReference type="Proteomes" id="UP000003692">
    <property type="component" value="Unassembled WGS sequence"/>
</dbReference>
<comment type="caution">
    <text evidence="1">The sequence shown here is derived from an EMBL/GenBank/DDBJ whole genome shotgun (WGS) entry which is preliminary data.</text>
</comment>
<protein>
    <submittedName>
        <fullName evidence="1">Uncharacterized protein</fullName>
    </submittedName>
</protein>